<evidence type="ECO:0000256" key="2">
    <source>
        <dbReference type="ARBA" id="ARBA00022692"/>
    </source>
</evidence>
<dbReference type="Proteomes" id="UP001186944">
    <property type="component" value="Unassembled WGS sequence"/>
</dbReference>
<dbReference type="PROSITE" id="PS50262">
    <property type="entry name" value="G_PROTEIN_RECEP_F1_2"/>
    <property type="match status" value="1"/>
</dbReference>
<dbReference type="PRINTS" id="PR00237">
    <property type="entry name" value="GPCRRHODOPSN"/>
</dbReference>
<feature type="transmembrane region" description="Helical" evidence="5">
    <location>
        <begin position="208"/>
        <end position="230"/>
    </location>
</feature>
<comment type="subcellular location">
    <subcellularLocation>
        <location evidence="1">Membrane</location>
    </subcellularLocation>
</comment>
<evidence type="ECO:0000256" key="5">
    <source>
        <dbReference type="SAM" id="Phobius"/>
    </source>
</evidence>
<feature type="transmembrane region" description="Helical" evidence="5">
    <location>
        <begin position="7"/>
        <end position="32"/>
    </location>
</feature>
<dbReference type="InterPro" id="IPR000276">
    <property type="entry name" value="GPCR_Rhodpsn"/>
</dbReference>
<evidence type="ECO:0000313" key="8">
    <source>
        <dbReference type="Proteomes" id="UP001186944"/>
    </source>
</evidence>
<keyword evidence="3 5" id="KW-1133">Transmembrane helix</keyword>
<dbReference type="PANTHER" id="PTHR46273">
    <property type="entry name" value="MYOSUPPRESSIN RECEPTOR 1, ISOFORM B-RELATED"/>
    <property type="match status" value="1"/>
</dbReference>
<gene>
    <name evidence="7" type="ORF">FSP39_000349</name>
</gene>
<keyword evidence="2 5" id="KW-0812">Transmembrane</keyword>
<dbReference type="CDD" id="cd14978">
    <property type="entry name" value="7tmA_FMRFamide_R-like"/>
    <property type="match status" value="1"/>
</dbReference>
<evidence type="ECO:0000313" key="7">
    <source>
        <dbReference type="EMBL" id="KAK3104369.1"/>
    </source>
</evidence>
<dbReference type="Pfam" id="PF10324">
    <property type="entry name" value="7TM_GPCR_Srw"/>
    <property type="match status" value="1"/>
</dbReference>
<dbReference type="SUPFAM" id="SSF81321">
    <property type="entry name" value="Family A G protein-coupled receptor-like"/>
    <property type="match status" value="1"/>
</dbReference>
<dbReference type="EMBL" id="VSWD01000004">
    <property type="protein sequence ID" value="KAK3104369.1"/>
    <property type="molecule type" value="Genomic_DNA"/>
</dbReference>
<evidence type="ECO:0000256" key="1">
    <source>
        <dbReference type="ARBA" id="ARBA00004370"/>
    </source>
</evidence>
<dbReference type="PANTHER" id="PTHR46273:SF4">
    <property type="entry name" value="AT19640P"/>
    <property type="match status" value="1"/>
</dbReference>
<comment type="caution">
    <text evidence="7">The sequence shown here is derived from an EMBL/GenBank/DDBJ whole genome shotgun (WGS) entry which is preliminary data.</text>
</comment>
<reference evidence="7" key="1">
    <citation type="submission" date="2019-08" db="EMBL/GenBank/DDBJ databases">
        <title>The improved chromosome-level genome for the pearl oyster Pinctada fucata martensii using PacBio sequencing and Hi-C.</title>
        <authorList>
            <person name="Zheng Z."/>
        </authorList>
    </citation>
    <scope>NUCLEOTIDE SEQUENCE</scope>
    <source>
        <strain evidence="7">ZZ-2019</strain>
        <tissue evidence="7">Adductor muscle</tissue>
    </source>
</reference>
<dbReference type="GO" id="GO:0008528">
    <property type="term" value="F:G protein-coupled peptide receptor activity"/>
    <property type="evidence" value="ECO:0007669"/>
    <property type="project" value="InterPro"/>
</dbReference>
<feature type="domain" description="G-protein coupled receptors family 1 profile" evidence="6">
    <location>
        <begin position="1"/>
        <end position="264"/>
    </location>
</feature>
<accession>A0AA88YF93</accession>
<evidence type="ECO:0000256" key="3">
    <source>
        <dbReference type="ARBA" id="ARBA00022989"/>
    </source>
</evidence>
<proteinExistence type="predicted"/>
<evidence type="ECO:0000259" key="6">
    <source>
        <dbReference type="PROSITE" id="PS50262"/>
    </source>
</evidence>
<dbReference type="InterPro" id="IPR053219">
    <property type="entry name" value="GPCR_Dmsr-1"/>
</dbReference>
<dbReference type="InterPro" id="IPR019427">
    <property type="entry name" value="7TM_GPCR_serpentine_rcpt_Srw"/>
</dbReference>
<dbReference type="GO" id="GO:0005886">
    <property type="term" value="C:plasma membrane"/>
    <property type="evidence" value="ECO:0007669"/>
    <property type="project" value="TreeGrafter"/>
</dbReference>
<feature type="transmembrane region" description="Helical" evidence="5">
    <location>
        <begin position="52"/>
        <end position="79"/>
    </location>
</feature>
<dbReference type="InterPro" id="IPR017452">
    <property type="entry name" value="GPCR_Rhodpsn_7TM"/>
</dbReference>
<keyword evidence="4 5" id="KW-0472">Membrane</keyword>
<protein>
    <recommendedName>
        <fullName evidence="6">G-protein coupled receptors family 1 profile domain-containing protein</fullName>
    </recommendedName>
</protein>
<dbReference type="AlphaFoldDB" id="A0AA88YF93"/>
<sequence length="409" mass="46144">MQTPINLMLTWIAVFDMLTMISYVPFAVHFYIEYPSHSLSPGKNSLAWMRFLQFQVNLSATTHTISIWLGVSLAIFRYNHIQSPESGNLAHMRRIIRSRIVIFGIIAGSILLLIPNYMSIEVIEYSYLNNTIYIIRDLKLGTSNVKPVVFLNLTLYSVVAKFIPCLLMLIYGALLLRTLDMQVRIKRRNLSRMGVVLNRPLHTSRTTVMLLIVMVLFLLTELPQAILLLISLIRKGFFDTVYIPLGDAMDILALVNNSINFVLYCSMNREFRRTLIDLMCKFDLNRNQPRKLSNGTELITEAINKCSDIARERNTNNITDITTDDMGTGLYTAVTDSNGDPQEAKNMILVKHYSDVSYGSDNVRYAVNDSSAMERLSAETTSGIDNISGDISDETELALFSSGAQSCSV</sequence>
<dbReference type="Gene3D" id="1.20.1070.10">
    <property type="entry name" value="Rhodopsin 7-helix transmembrane proteins"/>
    <property type="match status" value="1"/>
</dbReference>
<evidence type="ECO:0000256" key="4">
    <source>
        <dbReference type="ARBA" id="ARBA00023136"/>
    </source>
</evidence>
<organism evidence="7 8">
    <name type="scientific">Pinctada imbricata</name>
    <name type="common">Atlantic pearl-oyster</name>
    <name type="synonym">Pinctada martensii</name>
    <dbReference type="NCBI Taxonomy" id="66713"/>
    <lineage>
        <taxon>Eukaryota</taxon>
        <taxon>Metazoa</taxon>
        <taxon>Spiralia</taxon>
        <taxon>Lophotrochozoa</taxon>
        <taxon>Mollusca</taxon>
        <taxon>Bivalvia</taxon>
        <taxon>Autobranchia</taxon>
        <taxon>Pteriomorphia</taxon>
        <taxon>Pterioida</taxon>
        <taxon>Pterioidea</taxon>
        <taxon>Pteriidae</taxon>
        <taxon>Pinctada</taxon>
    </lineage>
</organism>
<feature type="transmembrane region" description="Helical" evidence="5">
    <location>
        <begin position="153"/>
        <end position="176"/>
    </location>
</feature>
<keyword evidence="8" id="KW-1185">Reference proteome</keyword>
<feature type="transmembrane region" description="Helical" evidence="5">
    <location>
        <begin position="100"/>
        <end position="118"/>
    </location>
</feature>
<name>A0AA88YF93_PINIB</name>